<evidence type="ECO:0000313" key="2">
    <source>
        <dbReference type="EMBL" id="OQR81527.1"/>
    </source>
</evidence>
<dbReference type="AlphaFoldDB" id="A0A1V9Y724"/>
<keyword evidence="3" id="KW-1185">Reference proteome</keyword>
<keyword evidence="1" id="KW-0175">Coiled coil</keyword>
<feature type="coiled-coil region" evidence="1">
    <location>
        <begin position="102"/>
        <end position="186"/>
    </location>
</feature>
<evidence type="ECO:0000313" key="3">
    <source>
        <dbReference type="Proteomes" id="UP000243217"/>
    </source>
</evidence>
<proteinExistence type="predicted"/>
<name>A0A1V9Y724_9STRA</name>
<reference evidence="2 3" key="1">
    <citation type="journal article" date="2014" name="Genome Biol. Evol.">
        <title>The secreted proteins of Achlya hypogyna and Thraustotheca clavata identify the ancestral oomycete secretome and reveal gene acquisitions by horizontal gene transfer.</title>
        <authorList>
            <person name="Misner I."/>
            <person name="Blouin N."/>
            <person name="Leonard G."/>
            <person name="Richards T.A."/>
            <person name="Lane C.E."/>
        </authorList>
    </citation>
    <scope>NUCLEOTIDE SEQUENCE [LARGE SCALE GENOMIC DNA]</scope>
    <source>
        <strain evidence="2 3">ATCC 34112</strain>
    </source>
</reference>
<dbReference type="OrthoDB" id="78820at2759"/>
<sequence length="256" mass="29711">MSGFKLLSHEILRDPTKDELYNGPKREKLPLTVQKMDQADTACTFCGVSYFVFAEVQELQQKAKCYQKHFQTILHWMRSEKLKQNAIKSEMIEFQSEYNSALSKLRLQLGKYESKIQHYSNENISLNQQICKLSAQVLASKSDLEEQKNLCLKDANCQVALIEEKIRQKDEELVRLQQQMVSALQEAAALHNFTEEELKREKSTLNTQINLMKSSVNTTKQKYDSEISRLETLVFKSEEQNRESAAFIEDLKSKLD</sequence>
<dbReference type="STRING" id="74557.A0A1V9Y724"/>
<gene>
    <name evidence="2" type="ORF">THRCLA_11649</name>
</gene>
<accession>A0A1V9Y724</accession>
<organism evidence="2 3">
    <name type="scientific">Thraustotheca clavata</name>
    <dbReference type="NCBI Taxonomy" id="74557"/>
    <lineage>
        <taxon>Eukaryota</taxon>
        <taxon>Sar</taxon>
        <taxon>Stramenopiles</taxon>
        <taxon>Oomycota</taxon>
        <taxon>Saprolegniomycetes</taxon>
        <taxon>Saprolegniales</taxon>
        <taxon>Achlyaceae</taxon>
        <taxon>Thraustotheca</taxon>
    </lineage>
</organism>
<dbReference type="EMBL" id="JNBS01004965">
    <property type="protein sequence ID" value="OQR81527.1"/>
    <property type="molecule type" value="Genomic_DNA"/>
</dbReference>
<feature type="non-terminal residue" evidence="2">
    <location>
        <position position="256"/>
    </location>
</feature>
<dbReference type="Proteomes" id="UP000243217">
    <property type="component" value="Unassembled WGS sequence"/>
</dbReference>
<comment type="caution">
    <text evidence="2">The sequence shown here is derived from an EMBL/GenBank/DDBJ whole genome shotgun (WGS) entry which is preliminary data.</text>
</comment>
<evidence type="ECO:0000256" key="1">
    <source>
        <dbReference type="SAM" id="Coils"/>
    </source>
</evidence>
<protein>
    <submittedName>
        <fullName evidence="2">Uncharacterized protein</fullName>
    </submittedName>
</protein>